<evidence type="ECO:0000313" key="1">
    <source>
        <dbReference type="EMBL" id="VFK66164.1"/>
    </source>
</evidence>
<sequence>MQKHFDMLERVVRSIRRLIHKQPSAIFPVTSPLPLPVGITERQLFDFVTSVRVQDAPEAEMQAYGTHDFRRFVYTWGLARDIKGSCLELGSNPYFTTMLLKRFTDLDISLANYFGYAENGEYQQAVDYIEPDIQEKKTGIFKFQHFNIESDIFPYSNAEFDLVIFAEIIEHLVNDPCKVLREIRRVLKPDGTLILTTPNVARLENIARLLAGENIYDPYSGYGPYGRHNREYNRHELVQLLRFEGFEPKTCFTADVHANNAQAFCRIEDIAKIIKPRENDLGQYVDIKAGIESKSKVQKRPSWLYRSYPDSDLA</sequence>
<accession>A0A451AY63</accession>
<keyword evidence="2" id="KW-0808">Transferase</keyword>
<protein>
    <submittedName>
        <fullName evidence="2">Methyltransferase domain-containing protein</fullName>
    </submittedName>
</protein>
<gene>
    <name evidence="1" type="ORF">BECKUNK1418G_GA0071005_10814</name>
    <name evidence="2" type="ORF">BECKUNK1418H_GA0071006_104520</name>
</gene>
<dbReference type="GO" id="GO:0032259">
    <property type="term" value="P:methylation"/>
    <property type="evidence" value="ECO:0007669"/>
    <property type="project" value="UniProtKB-KW"/>
</dbReference>
<reference evidence="2" key="1">
    <citation type="submission" date="2019-02" db="EMBL/GenBank/DDBJ databases">
        <authorList>
            <person name="Gruber-Vodicka R. H."/>
            <person name="Seah K. B. B."/>
        </authorList>
    </citation>
    <scope>NUCLEOTIDE SEQUENCE</scope>
    <source>
        <strain evidence="2">BECK_BY19</strain>
        <strain evidence="1">BECK_BY8</strain>
    </source>
</reference>
<organism evidence="2">
    <name type="scientific">Candidatus Kentrum sp. UNK</name>
    <dbReference type="NCBI Taxonomy" id="2126344"/>
    <lineage>
        <taxon>Bacteria</taxon>
        <taxon>Pseudomonadati</taxon>
        <taxon>Pseudomonadota</taxon>
        <taxon>Gammaproteobacteria</taxon>
        <taxon>Candidatus Kentrum</taxon>
    </lineage>
</organism>
<proteinExistence type="predicted"/>
<dbReference type="EMBL" id="CAADGD010000045">
    <property type="protein sequence ID" value="VFK70971.1"/>
    <property type="molecule type" value="Genomic_DNA"/>
</dbReference>
<keyword evidence="2" id="KW-0489">Methyltransferase</keyword>
<dbReference type="Pfam" id="PF13489">
    <property type="entry name" value="Methyltransf_23"/>
    <property type="match status" value="1"/>
</dbReference>
<name>A0A451AY63_9GAMM</name>
<dbReference type="GO" id="GO:0008168">
    <property type="term" value="F:methyltransferase activity"/>
    <property type="evidence" value="ECO:0007669"/>
    <property type="project" value="UniProtKB-KW"/>
</dbReference>
<dbReference type="InterPro" id="IPR029063">
    <property type="entry name" value="SAM-dependent_MTases_sf"/>
</dbReference>
<dbReference type="Gene3D" id="3.40.50.150">
    <property type="entry name" value="Vaccinia Virus protein VP39"/>
    <property type="match status" value="1"/>
</dbReference>
<evidence type="ECO:0000313" key="2">
    <source>
        <dbReference type="EMBL" id="VFK70971.1"/>
    </source>
</evidence>
<dbReference type="CDD" id="cd02440">
    <property type="entry name" value="AdoMet_MTases"/>
    <property type="match status" value="1"/>
</dbReference>
<dbReference type="AlphaFoldDB" id="A0A451AY63"/>
<dbReference type="EMBL" id="CAADFZ010000081">
    <property type="protein sequence ID" value="VFK66164.1"/>
    <property type="molecule type" value="Genomic_DNA"/>
</dbReference>
<dbReference type="SUPFAM" id="SSF53335">
    <property type="entry name" value="S-adenosyl-L-methionine-dependent methyltransferases"/>
    <property type="match status" value="1"/>
</dbReference>